<feature type="compositionally biased region" description="Polar residues" evidence="1">
    <location>
        <begin position="64"/>
        <end position="80"/>
    </location>
</feature>
<feature type="compositionally biased region" description="Polar residues" evidence="1">
    <location>
        <begin position="17"/>
        <end position="34"/>
    </location>
</feature>
<organism evidence="2 3">
    <name type="scientific">Cladophialophora chaetospira</name>
    <dbReference type="NCBI Taxonomy" id="386627"/>
    <lineage>
        <taxon>Eukaryota</taxon>
        <taxon>Fungi</taxon>
        <taxon>Dikarya</taxon>
        <taxon>Ascomycota</taxon>
        <taxon>Pezizomycotina</taxon>
        <taxon>Eurotiomycetes</taxon>
        <taxon>Chaetothyriomycetidae</taxon>
        <taxon>Chaetothyriales</taxon>
        <taxon>Herpotrichiellaceae</taxon>
        <taxon>Cladophialophora</taxon>
    </lineage>
</organism>
<comment type="caution">
    <text evidence="2">The sequence shown here is derived from an EMBL/GenBank/DDBJ whole genome shotgun (WGS) entry which is preliminary data.</text>
</comment>
<reference evidence="2" key="1">
    <citation type="submission" date="2022-10" db="EMBL/GenBank/DDBJ databases">
        <title>Culturing micro-colonial fungi from biological soil crusts in the Mojave desert and describing Neophaeococcomyces mojavensis, and introducing the new genera and species Taxawa tesnikishii.</title>
        <authorList>
            <person name="Kurbessoian T."/>
            <person name="Stajich J.E."/>
        </authorList>
    </citation>
    <scope>NUCLEOTIDE SEQUENCE</scope>
    <source>
        <strain evidence="2">TK_41</strain>
    </source>
</reference>
<protein>
    <submittedName>
        <fullName evidence="2">Uncharacterized protein</fullName>
    </submittedName>
</protein>
<dbReference type="EMBL" id="JAPDRK010000013">
    <property type="protein sequence ID" value="KAJ9606873.1"/>
    <property type="molecule type" value="Genomic_DNA"/>
</dbReference>
<dbReference type="Proteomes" id="UP001172673">
    <property type="component" value="Unassembled WGS sequence"/>
</dbReference>
<evidence type="ECO:0000313" key="3">
    <source>
        <dbReference type="Proteomes" id="UP001172673"/>
    </source>
</evidence>
<dbReference type="AlphaFoldDB" id="A0AA38X4X7"/>
<proteinExistence type="predicted"/>
<sequence length="133" mass="14587">MPPFQKLVESAEESPRESQQTTPAAQRSSSNTETAIAENEPRAPQRAYTKVPYRSPTAPRAEPLSSTVDKASAPILTSTNPVPPQERPTSTGNTEARLRGGWDETDWFVCFVCSCLLCDDCCYESTGSTWRDG</sequence>
<keyword evidence="3" id="KW-1185">Reference proteome</keyword>
<name>A0AA38X4X7_9EURO</name>
<evidence type="ECO:0000256" key="1">
    <source>
        <dbReference type="SAM" id="MobiDB-lite"/>
    </source>
</evidence>
<evidence type="ECO:0000313" key="2">
    <source>
        <dbReference type="EMBL" id="KAJ9606873.1"/>
    </source>
</evidence>
<gene>
    <name evidence="2" type="ORF">H2200_008883</name>
</gene>
<feature type="region of interest" description="Disordered" evidence="1">
    <location>
        <begin position="1"/>
        <end position="98"/>
    </location>
</feature>
<accession>A0AA38X4X7</accession>